<protein>
    <submittedName>
        <fullName evidence="1">Uncharacterized protein</fullName>
    </submittedName>
</protein>
<proteinExistence type="predicted"/>
<dbReference type="AlphaFoldDB" id="A0A3M4BBS1"/>
<name>A0A3M4BBS1_9PSED</name>
<evidence type="ECO:0000313" key="2">
    <source>
        <dbReference type="Proteomes" id="UP000269044"/>
    </source>
</evidence>
<evidence type="ECO:0000313" key="1">
    <source>
        <dbReference type="EMBL" id="RMQ20572.1"/>
    </source>
</evidence>
<accession>A0A3M4BBS1</accession>
<gene>
    <name evidence="1" type="ORF">ALQ08_05066</name>
</gene>
<comment type="caution">
    <text evidence="1">The sequence shown here is derived from an EMBL/GenBank/DDBJ whole genome shotgun (WGS) entry which is preliminary data.</text>
</comment>
<organism evidence="1 2">
    <name type="scientific">Pseudomonas syringae pv. delphinii</name>
    <dbReference type="NCBI Taxonomy" id="192088"/>
    <lineage>
        <taxon>Bacteria</taxon>
        <taxon>Pseudomonadati</taxon>
        <taxon>Pseudomonadota</taxon>
        <taxon>Gammaproteobacteria</taxon>
        <taxon>Pseudomonadales</taxon>
        <taxon>Pseudomonadaceae</taxon>
        <taxon>Pseudomonas</taxon>
    </lineage>
</organism>
<dbReference type="EMBL" id="RBRA01000243">
    <property type="protein sequence ID" value="RMQ20572.1"/>
    <property type="molecule type" value="Genomic_DNA"/>
</dbReference>
<reference evidence="1 2" key="1">
    <citation type="submission" date="2018-08" db="EMBL/GenBank/DDBJ databases">
        <title>Recombination of ecologically and evolutionarily significant loci maintains genetic cohesion in the Pseudomonas syringae species complex.</title>
        <authorList>
            <person name="Dillon M."/>
            <person name="Thakur S."/>
            <person name="Almeida R.N.D."/>
            <person name="Weir B.S."/>
            <person name="Guttman D.S."/>
        </authorList>
    </citation>
    <scope>NUCLEOTIDE SEQUENCE [LARGE SCALE GENOMIC DNA]</scope>
    <source>
        <strain evidence="1 2">ICMP 13052</strain>
    </source>
</reference>
<dbReference type="Proteomes" id="UP000269044">
    <property type="component" value="Unassembled WGS sequence"/>
</dbReference>
<sequence length="318" mass="34660">MVHPFGIHSLNLIKQFGPALLQVQALELRPIITTGRRQTGMAAGLFGWRLVHCVPAQAFHQSMGGQPALGLLAQIPRQRPTVVQQVAPGFDGRDGGRSLYVRVVADRVLRHQRIHPAGLCQPGGQCTVQSTQGRALILRPRFKPMLQPGQRSHRPLSFAAHHFGVARQAVQYLAAGQPFQRHLAAVGSRRQHLGGVTLHQCRQQGQPVSQSGLTVFLQTRPQVISGHPQVLAGVYEQFLCQLHYPLGICPGQFIDLLAHTLEVIVITWVLTHRRACANRLQPRLPVLGLTTGQSQCVAVAQALGDQGAQAHSKAPFCA</sequence>